<keyword evidence="2" id="KW-1185">Reference proteome</keyword>
<dbReference type="Proteomes" id="UP000264217">
    <property type="component" value="Unassembled WGS sequence"/>
</dbReference>
<evidence type="ECO:0000313" key="1">
    <source>
        <dbReference type="EMBL" id="RFZ94692.1"/>
    </source>
</evidence>
<sequence length="64" mass="7288">MGVSRSAILLTPRHFVRDPLFAARKEGEEEKTINHRVISSEQKGGMVERGDEKSCYYSMVAFLE</sequence>
<proteinExistence type="predicted"/>
<accession>A0A372NXD6</accession>
<dbReference type="EMBL" id="QWDC01000001">
    <property type="protein sequence ID" value="RFZ94692.1"/>
    <property type="molecule type" value="Genomic_DNA"/>
</dbReference>
<comment type="caution">
    <text evidence="1">The sequence shown here is derived from an EMBL/GenBank/DDBJ whole genome shotgun (WGS) entry which is preliminary data.</text>
</comment>
<evidence type="ECO:0000313" key="2">
    <source>
        <dbReference type="Proteomes" id="UP000264217"/>
    </source>
</evidence>
<name>A0A372NXD6_9SPHI</name>
<organism evidence="1 2">
    <name type="scientific">Mucilaginibacter conchicola</name>
    <dbReference type="NCBI Taxonomy" id="2303333"/>
    <lineage>
        <taxon>Bacteria</taxon>
        <taxon>Pseudomonadati</taxon>
        <taxon>Bacteroidota</taxon>
        <taxon>Sphingobacteriia</taxon>
        <taxon>Sphingobacteriales</taxon>
        <taxon>Sphingobacteriaceae</taxon>
        <taxon>Mucilaginibacter</taxon>
    </lineage>
</organism>
<gene>
    <name evidence="1" type="ORF">D0C36_03900</name>
</gene>
<dbReference type="AlphaFoldDB" id="A0A372NXD6"/>
<reference evidence="1 2" key="1">
    <citation type="submission" date="2018-08" db="EMBL/GenBank/DDBJ databases">
        <title>Mucilaginibacter sp. MYSH2.</title>
        <authorList>
            <person name="Seo T."/>
        </authorList>
    </citation>
    <scope>NUCLEOTIDE SEQUENCE [LARGE SCALE GENOMIC DNA]</scope>
    <source>
        <strain evidence="1 2">MYSH2</strain>
    </source>
</reference>
<protein>
    <submittedName>
        <fullName evidence="1">Uncharacterized protein</fullName>
    </submittedName>
</protein>